<name>A0A679BBT3_ORYNI</name>
<protein>
    <submittedName>
        <fullName evidence="1">Uncharacterized protein</fullName>
    </submittedName>
</protein>
<reference evidence="1" key="1">
    <citation type="submission" date="2018-08" db="EMBL/GenBank/DDBJ databases">
        <title>Oryza nivara genomic DNA, chromosome 11, BAC clone:BBa0076N07.</title>
        <authorList>
            <person name="Wu J."/>
            <person name="Kanamori H."/>
        </authorList>
    </citation>
    <scope>NUCLEOTIDE SEQUENCE</scope>
    <source>
        <strain evidence="1">W0106</strain>
    </source>
</reference>
<dbReference type="EMBL" id="AP018870">
    <property type="protein sequence ID" value="BBF89731.1"/>
    <property type="molecule type" value="Genomic_DNA"/>
</dbReference>
<accession>A0A679BBT3</accession>
<dbReference type="AlphaFoldDB" id="A0A679BBT3"/>
<sequence length="166" mass="18932">MDISRTNEGYTCCGPVVEMSWHRASVLLLRALSCLPVPEVPAVASTVRDKLSHFATSFINLCRSRIPKESTRGGPRWEILFFFFFQLWPPTPFLSFSFSGELRRNLFRLELPCADLNRSMHPLYAVEAREYTVDDDRSSCAVAEPVHRRQDFAEPRLILGEPPSSP</sequence>
<evidence type="ECO:0000313" key="1">
    <source>
        <dbReference type="EMBL" id="BBF89731.1"/>
    </source>
</evidence>
<organism evidence="1">
    <name type="scientific">Oryza nivara</name>
    <name type="common">Indian wild rice</name>
    <name type="synonym">Oryza sativa f. spontanea</name>
    <dbReference type="NCBI Taxonomy" id="4536"/>
    <lineage>
        <taxon>Eukaryota</taxon>
        <taxon>Viridiplantae</taxon>
        <taxon>Streptophyta</taxon>
        <taxon>Embryophyta</taxon>
        <taxon>Tracheophyta</taxon>
        <taxon>Spermatophyta</taxon>
        <taxon>Magnoliopsida</taxon>
        <taxon>Liliopsida</taxon>
        <taxon>Poales</taxon>
        <taxon>Poaceae</taxon>
        <taxon>BOP clade</taxon>
        <taxon>Oryzoideae</taxon>
        <taxon>Oryzeae</taxon>
        <taxon>Oryzinae</taxon>
        <taxon>Oryza</taxon>
    </lineage>
</organism>
<proteinExistence type="predicted"/>
<gene>
    <name evidence="1" type="primary">BBa0076N07.19</name>
</gene>